<dbReference type="Pfam" id="PF00583">
    <property type="entry name" value="Acetyltransf_1"/>
    <property type="match status" value="1"/>
</dbReference>
<dbReference type="AlphaFoldDB" id="A0A1W0BP92"/>
<dbReference type="GO" id="GO:0016747">
    <property type="term" value="F:acyltransferase activity, transferring groups other than amino-acyl groups"/>
    <property type="evidence" value="ECO:0007669"/>
    <property type="project" value="InterPro"/>
</dbReference>
<keyword evidence="5" id="KW-1185">Reference proteome</keyword>
<feature type="domain" description="N-acetyltransferase" evidence="3">
    <location>
        <begin position="9"/>
        <end position="164"/>
    </location>
</feature>
<evidence type="ECO:0000256" key="1">
    <source>
        <dbReference type="ARBA" id="ARBA00022679"/>
    </source>
</evidence>
<comment type="caution">
    <text evidence="4">The sequence shown here is derived from an EMBL/GenBank/DDBJ whole genome shotgun (WGS) entry which is preliminary data.</text>
</comment>
<reference evidence="4 5" key="1">
    <citation type="journal article" date="2016" name="Antonie Van Leeuwenhoek">
        <title>Nocardia donostiensis sp. nov., isolated from human respiratory specimens.</title>
        <authorList>
            <person name="Ercibengoa M."/>
            <person name="Bell M."/>
            <person name="Marimon J.M."/>
            <person name="Humrighouse B."/>
            <person name="Klenk H.P."/>
            <person name="Potter G."/>
            <person name="Perez-Trallero E."/>
        </authorList>
    </citation>
    <scope>NUCLEOTIDE SEQUENCE [LARGE SCALE GENOMIC DNA]</scope>
    <source>
        <strain evidence="4 5">X1655</strain>
    </source>
</reference>
<evidence type="ECO:0000313" key="4">
    <source>
        <dbReference type="EMBL" id="ONM47612.1"/>
    </source>
</evidence>
<dbReference type="InterPro" id="IPR050680">
    <property type="entry name" value="YpeA/RimI_acetyltransf"/>
</dbReference>
<dbReference type="RefSeq" id="WP_077118391.1">
    <property type="nucleotide sequence ID" value="NZ_LOKT01000006.1"/>
</dbReference>
<dbReference type="PANTHER" id="PTHR43420">
    <property type="entry name" value="ACETYLTRANSFERASE"/>
    <property type="match status" value="1"/>
</dbReference>
<dbReference type="InterPro" id="IPR016181">
    <property type="entry name" value="Acyl_CoA_acyltransferase"/>
</dbReference>
<dbReference type="EMBL" id="MUMY01000014">
    <property type="protein sequence ID" value="ONM47612.1"/>
    <property type="molecule type" value="Genomic_DNA"/>
</dbReference>
<gene>
    <name evidence="4" type="ORF">B0T46_17115</name>
</gene>
<evidence type="ECO:0000259" key="3">
    <source>
        <dbReference type="PROSITE" id="PS51186"/>
    </source>
</evidence>
<sequence length="164" mass="18152">MIWRNVKQVTLRAMTAAEYEEATRRREAEGARELAEFVSEEQAWERVREGTAFYLPQGQETEGHYLVVAEDDSGAVVGEAWLGPDPQEATATADSGWVYDIVVYEQFRRQGYGSAILAAVEELAAGKGMTRVGLNVVGSNTAAIELYRRSGYAVSSMVMHKKVQ</sequence>
<dbReference type="STRING" id="1538463.B0T36_10185"/>
<name>A0A1W0BP92_9NOCA</name>
<evidence type="ECO:0000256" key="2">
    <source>
        <dbReference type="ARBA" id="ARBA00023315"/>
    </source>
</evidence>
<dbReference type="PANTHER" id="PTHR43420:SF44">
    <property type="entry name" value="ACETYLTRANSFERASE YPEA"/>
    <property type="match status" value="1"/>
</dbReference>
<dbReference type="Gene3D" id="3.40.630.30">
    <property type="match status" value="1"/>
</dbReference>
<accession>A0A1W0BP92</accession>
<dbReference type="PROSITE" id="PS51186">
    <property type="entry name" value="GNAT"/>
    <property type="match status" value="1"/>
</dbReference>
<organism evidence="4 5">
    <name type="scientific">Nocardia donostiensis</name>
    <dbReference type="NCBI Taxonomy" id="1538463"/>
    <lineage>
        <taxon>Bacteria</taxon>
        <taxon>Bacillati</taxon>
        <taxon>Actinomycetota</taxon>
        <taxon>Actinomycetes</taxon>
        <taxon>Mycobacteriales</taxon>
        <taxon>Nocardiaceae</taxon>
        <taxon>Nocardia</taxon>
    </lineage>
</organism>
<dbReference type="InterPro" id="IPR000182">
    <property type="entry name" value="GNAT_dom"/>
</dbReference>
<evidence type="ECO:0000313" key="5">
    <source>
        <dbReference type="Proteomes" id="UP000188836"/>
    </source>
</evidence>
<dbReference type="SUPFAM" id="SSF55729">
    <property type="entry name" value="Acyl-CoA N-acyltransferases (Nat)"/>
    <property type="match status" value="1"/>
</dbReference>
<dbReference type="Proteomes" id="UP000188836">
    <property type="component" value="Unassembled WGS sequence"/>
</dbReference>
<keyword evidence="1 4" id="KW-0808">Transferase</keyword>
<dbReference type="CDD" id="cd04301">
    <property type="entry name" value="NAT_SF"/>
    <property type="match status" value="1"/>
</dbReference>
<protein>
    <submittedName>
        <fullName evidence="4">GNAT family N-acetyltransferase</fullName>
    </submittedName>
</protein>
<proteinExistence type="predicted"/>
<keyword evidence="2" id="KW-0012">Acyltransferase</keyword>